<proteinExistence type="predicted"/>
<dbReference type="Proteomes" id="UP000095281">
    <property type="component" value="Unplaced"/>
</dbReference>
<dbReference type="WBParaSite" id="MhA1_Contig79.frz3.gene13">
    <property type="protein sequence ID" value="MhA1_Contig79.frz3.gene13"/>
    <property type="gene ID" value="MhA1_Contig79.frz3.gene13"/>
</dbReference>
<protein>
    <submittedName>
        <fullName evidence="2">LemA family protein</fullName>
    </submittedName>
</protein>
<reference evidence="2" key="1">
    <citation type="submission" date="2016-11" db="UniProtKB">
        <authorList>
            <consortium name="WormBaseParasite"/>
        </authorList>
    </citation>
    <scope>IDENTIFICATION</scope>
</reference>
<evidence type="ECO:0000313" key="2">
    <source>
        <dbReference type="WBParaSite" id="MhA1_Contig79.frz3.gene13"/>
    </source>
</evidence>
<evidence type="ECO:0000313" key="1">
    <source>
        <dbReference type="Proteomes" id="UP000095281"/>
    </source>
</evidence>
<sequence>MLESQLSELTERYEVAEKEKKNIASGIAQQSIIMLNNLIFMQPQVLSLK</sequence>
<dbReference type="AlphaFoldDB" id="A0A1I8BXQ0"/>
<keyword evidence="1" id="KW-1185">Reference proteome</keyword>
<organism evidence="1 2">
    <name type="scientific">Meloidogyne hapla</name>
    <name type="common">Root-knot nematode worm</name>
    <dbReference type="NCBI Taxonomy" id="6305"/>
    <lineage>
        <taxon>Eukaryota</taxon>
        <taxon>Metazoa</taxon>
        <taxon>Ecdysozoa</taxon>
        <taxon>Nematoda</taxon>
        <taxon>Chromadorea</taxon>
        <taxon>Rhabditida</taxon>
        <taxon>Tylenchina</taxon>
        <taxon>Tylenchomorpha</taxon>
        <taxon>Tylenchoidea</taxon>
        <taxon>Meloidogynidae</taxon>
        <taxon>Meloidogyninae</taxon>
        <taxon>Meloidogyne</taxon>
    </lineage>
</organism>
<accession>A0A1I8BXQ0</accession>
<name>A0A1I8BXQ0_MELHA</name>